<proteinExistence type="predicted"/>
<dbReference type="PANTHER" id="PTHR40448:SF1">
    <property type="entry name" value="TWO-COMPONENT SENSOR HISTIDINE KINASE"/>
    <property type="match status" value="1"/>
</dbReference>
<dbReference type="EMBL" id="VIJZ01000009">
    <property type="protein sequence ID" value="TQR97044.1"/>
    <property type="molecule type" value="Genomic_DNA"/>
</dbReference>
<dbReference type="InterPro" id="IPR036890">
    <property type="entry name" value="HATPase_C_sf"/>
</dbReference>
<evidence type="ECO:0000256" key="1">
    <source>
        <dbReference type="SAM" id="Phobius"/>
    </source>
</evidence>
<feature type="transmembrane region" description="Helical" evidence="1">
    <location>
        <begin position="127"/>
        <end position="145"/>
    </location>
</feature>
<keyword evidence="1" id="KW-0472">Membrane</keyword>
<feature type="transmembrane region" description="Helical" evidence="1">
    <location>
        <begin position="84"/>
        <end position="107"/>
    </location>
</feature>
<dbReference type="PANTHER" id="PTHR40448">
    <property type="entry name" value="TWO-COMPONENT SENSOR HISTIDINE KINASE"/>
    <property type="match status" value="1"/>
</dbReference>
<dbReference type="RefSeq" id="WP_142613995.1">
    <property type="nucleotide sequence ID" value="NZ_VIJZ01000009.1"/>
</dbReference>
<feature type="transmembrane region" description="Helical" evidence="1">
    <location>
        <begin position="157"/>
        <end position="179"/>
    </location>
</feature>
<dbReference type="CDD" id="cd16935">
    <property type="entry name" value="HATPase_AgrC-ComD-like"/>
    <property type="match status" value="1"/>
</dbReference>
<dbReference type="Proteomes" id="UP000319219">
    <property type="component" value="Unassembled WGS sequence"/>
</dbReference>
<comment type="caution">
    <text evidence="3">The sequence shown here is derived from an EMBL/GenBank/DDBJ whole genome shotgun (WGS) entry which is preliminary data.</text>
</comment>
<feature type="transmembrane region" description="Helical" evidence="1">
    <location>
        <begin position="191"/>
        <end position="211"/>
    </location>
</feature>
<keyword evidence="1" id="KW-0812">Transmembrane</keyword>
<keyword evidence="1" id="KW-1133">Transmembrane helix</keyword>
<reference evidence="3 4" key="1">
    <citation type="submission" date="2019-07" db="EMBL/GenBank/DDBJ databases">
        <title>Paenibacillus ottowii sp. nov. isolated from a fermentation system processing bovine manure.</title>
        <authorList>
            <person name="Velazquez L.F."/>
            <person name="Rajbanshi S."/>
            <person name="Guan S."/>
            <person name="Hinchee M."/>
            <person name="Welsh A."/>
        </authorList>
    </citation>
    <scope>NUCLEOTIDE SEQUENCE [LARGE SCALE GENOMIC DNA]</scope>
    <source>
        <strain evidence="3 4">MS2379</strain>
    </source>
</reference>
<dbReference type="SUPFAM" id="SSF55874">
    <property type="entry name" value="ATPase domain of HSP90 chaperone/DNA topoisomerase II/histidine kinase"/>
    <property type="match status" value="1"/>
</dbReference>
<dbReference type="Gene3D" id="3.30.565.10">
    <property type="entry name" value="Histidine kinase-like ATPase, C-terminal domain"/>
    <property type="match status" value="1"/>
</dbReference>
<protein>
    <submittedName>
        <fullName evidence="3">GHKL domain-containing protein</fullName>
    </submittedName>
</protein>
<gene>
    <name evidence="3" type="ORF">FKV70_20175</name>
</gene>
<accession>A0ABY3B140</accession>
<evidence type="ECO:0000313" key="4">
    <source>
        <dbReference type="Proteomes" id="UP000319219"/>
    </source>
</evidence>
<dbReference type="Pfam" id="PF14501">
    <property type="entry name" value="HATPase_c_5"/>
    <property type="match status" value="1"/>
</dbReference>
<sequence length="434" mass="49991">MERVMFDFILNSFDIFIISRFLNKVLFTKRGLSTEKIWLFTIALIGLTVVGMYFLKTTFDVMLNVVPVFTILCFYPKNHITTKLCWGTVVIAIEILSVGVCCAIMNACFPNVLLTSDNVSYYYEAGALLSEISKFFFFLWVPLLFKIDVYQRETTLHYLYMCLFAVPIITLCMLCSHFDLILMSGKNPNEWLSVISMIGVLSINIIMLIIYEQLSRMYGEMIEQELLNFNLKAENIHYDNLEKSQKEIRRIRHDMRNELLTLKGLLKENNVEAAEGFIEGILSDIKCTETQKYTPNNVLNYVLTEKINLATKKSIVVNVDSFLPEKFSLNNNIIAVVFGNLLDNAIEGCDKVTEGKKTMDIKLKYHEKQLYIEISNTFNPLFVNSNFISNKKNRKNHGFGLKSVKQIVKENSGILDIRTVGDQFCVNIILWDLE</sequence>
<organism evidence="3 4">
    <name type="scientific">Paenibacillus ottowii</name>
    <dbReference type="NCBI Taxonomy" id="2315729"/>
    <lineage>
        <taxon>Bacteria</taxon>
        <taxon>Bacillati</taxon>
        <taxon>Bacillota</taxon>
        <taxon>Bacilli</taxon>
        <taxon>Bacillales</taxon>
        <taxon>Paenibacillaceae</taxon>
        <taxon>Paenibacillus</taxon>
    </lineage>
</organism>
<evidence type="ECO:0000313" key="3">
    <source>
        <dbReference type="EMBL" id="TQR97044.1"/>
    </source>
</evidence>
<feature type="transmembrane region" description="Helical" evidence="1">
    <location>
        <begin position="37"/>
        <end position="55"/>
    </location>
</feature>
<dbReference type="InterPro" id="IPR032834">
    <property type="entry name" value="NatK-like_C"/>
</dbReference>
<keyword evidence="4" id="KW-1185">Reference proteome</keyword>
<evidence type="ECO:0000259" key="2">
    <source>
        <dbReference type="Pfam" id="PF14501"/>
    </source>
</evidence>
<name>A0ABY3B140_9BACL</name>
<feature type="domain" description="Sensor histidine kinase NatK-like C-terminal" evidence="2">
    <location>
        <begin position="334"/>
        <end position="430"/>
    </location>
</feature>